<feature type="compositionally biased region" description="Acidic residues" evidence="1">
    <location>
        <begin position="16"/>
        <end position="28"/>
    </location>
</feature>
<dbReference type="InterPro" id="IPR019381">
    <property type="entry name" value="PACS1/2_C"/>
</dbReference>
<evidence type="ECO:0000313" key="4">
    <source>
        <dbReference type="Proteomes" id="UP000052978"/>
    </source>
</evidence>
<organism evidence="3 4">
    <name type="scientific">Myotis brandtii</name>
    <name type="common">Brandt's bat</name>
    <dbReference type="NCBI Taxonomy" id="109478"/>
    <lineage>
        <taxon>Eukaryota</taxon>
        <taxon>Metazoa</taxon>
        <taxon>Chordata</taxon>
        <taxon>Craniata</taxon>
        <taxon>Vertebrata</taxon>
        <taxon>Euteleostomi</taxon>
        <taxon>Mammalia</taxon>
        <taxon>Eutheria</taxon>
        <taxon>Laurasiatheria</taxon>
        <taxon>Chiroptera</taxon>
        <taxon>Yangochiroptera</taxon>
        <taxon>Vespertilionidae</taxon>
        <taxon>Myotis</taxon>
    </lineage>
</organism>
<gene>
    <name evidence="3" type="ORF">D623_10001377</name>
</gene>
<dbReference type="Pfam" id="PF10254">
    <property type="entry name" value="Pacs-1"/>
    <property type="match status" value="1"/>
</dbReference>
<dbReference type="GO" id="GO:0072659">
    <property type="term" value="P:protein localization to plasma membrane"/>
    <property type="evidence" value="ECO:0007669"/>
    <property type="project" value="TreeGrafter"/>
</dbReference>
<dbReference type="PANTHER" id="PTHR13280">
    <property type="entry name" value="PHOSPHOFURIN ACIDIC CLUSTER SORTING PROTEIN"/>
    <property type="match status" value="1"/>
</dbReference>
<dbReference type="AlphaFoldDB" id="S7NBI3"/>
<feature type="region of interest" description="Disordered" evidence="1">
    <location>
        <begin position="1"/>
        <end position="46"/>
    </location>
</feature>
<feature type="region of interest" description="Disordered" evidence="1">
    <location>
        <begin position="346"/>
        <end position="366"/>
    </location>
</feature>
<dbReference type="GO" id="GO:0044325">
    <property type="term" value="F:transmembrane transporter binding"/>
    <property type="evidence" value="ECO:0007669"/>
    <property type="project" value="TreeGrafter"/>
</dbReference>
<feature type="domain" description="Phosphofurin acidic cluster sorting protein 1/2 C-terminal" evidence="2">
    <location>
        <begin position="71"/>
        <end position="466"/>
    </location>
</feature>
<name>S7NBI3_MYOBR</name>
<accession>S7NBI3</accession>
<dbReference type="PANTHER" id="PTHR13280:SF15">
    <property type="entry name" value="PHOSPHOFURIN ACIDIC CLUSTER SORTING PROTEIN 2"/>
    <property type="match status" value="1"/>
</dbReference>
<reference evidence="3 4" key="1">
    <citation type="journal article" date="2013" name="Nat. Commun.">
        <title>Genome analysis reveals insights into physiology and longevity of the Brandt's bat Myotis brandtii.</title>
        <authorList>
            <person name="Seim I."/>
            <person name="Fang X."/>
            <person name="Xiong Z."/>
            <person name="Lobanov A.V."/>
            <person name="Huang Z."/>
            <person name="Ma S."/>
            <person name="Feng Y."/>
            <person name="Turanov A.A."/>
            <person name="Zhu Y."/>
            <person name="Lenz T.L."/>
            <person name="Gerashchenko M.V."/>
            <person name="Fan D."/>
            <person name="Hee Yim S."/>
            <person name="Yao X."/>
            <person name="Jordan D."/>
            <person name="Xiong Y."/>
            <person name="Ma Y."/>
            <person name="Lyapunov A.N."/>
            <person name="Chen G."/>
            <person name="Kulakova O.I."/>
            <person name="Sun Y."/>
            <person name="Lee S.G."/>
            <person name="Bronson R.T."/>
            <person name="Moskalev A.A."/>
            <person name="Sunyaev S.R."/>
            <person name="Zhang G."/>
            <person name="Krogh A."/>
            <person name="Wang J."/>
            <person name="Gladyshev V.N."/>
        </authorList>
    </citation>
    <scope>NUCLEOTIDE SEQUENCE [LARGE SCALE GENOMIC DNA]</scope>
</reference>
<feature type="compositionally biased region" description="Low complexity" evidence="1">
    <location>
        <begin position="465"/>
        <end position="478"/>
    </location>
</feature>
<evidence type="ECO:0000259" key="2">
    <source>
        <dbReference type="Pfam" id="PF10254"/>
    </source>
</evidence>
<evidence type="ECO:0000313" key="3">
    <source>
        <dbReference type="EMBL" id="EPQ14391.1"/>
    </source>
</evidence>
<proteinExistence type="predicted"/>
<dbReference type="EMBL" id="KE163920">
    <property type="protein sequence ID" value="EPQ14391.1"/>
    <property type="molecule type" value="Genomic_DNA"/>
</dbReference>
<feature type="region of interest" description="Disordered" evidence="1">
    <location>
        <begin position="461"/>
        <end position="494"/>
    </location>
</feature>
<protein>
    <submittedName>
        <fullName evidence="3">Phosphofurin acidic cluster sorting protein 2</fullName>
    </submittedName>
</protein>
<evidence type="ECO:0000256" key="1">
    <source>
        <dbReference type="SAM" id="MobiDB-lite"/>
    </source>
</evidence>
<keyword evidence="4" id="KW-1185">Reference proteome</keyword>
<feature type="compositionally biased region" description="Basic and acidic residues" evidence="1">
    <location>
        <begin position="351"/>
        <end position="362"/>
    </location>
</feature>
<dbReference type="Proteomes" id="UP000052978">
    <property type="component" value="Unassembled WGS sequence"/>
</dbReference>
<sequence>MQAGIRTKSMNHYSEEEYESFSEQEASEDAPMGEQPAPPKDSPEAETSALGMFTKKLLPRSQLQLPRKTTYNQLNHILIPDDQLQENIILVNTSDWQKQFPSDTLQRHTLPVLCTCFMADVPAAFSSFIWRIQRYCNDNFQPPQLVKILVAGAQHYFSAVLRVFLELLSYKVLNWLGYMSFLVIPLGSNPVARYLGSVHYRYNSFFQDLAWWDLFHNLEAQSAIQDTLDIVTRITQYITGATVPPSCPSRKPCSPTSRRAPVRSPYSSFPSGVWVKVGIVQQSSDSGDSDDGPPWAATGFYPSLCPYLWSPMRPSHPTHLVSERGLSSPRQGDGAKLMERQVDYWTAAQPLDRKRDSKKKDLPSANNTLKCTLQSLQVSRLPSSDKATATPTMCMSVFTKEKKKKVLFLPKKTKDKVMESKIQKPVPGGHQPPGLQGQHQENRLRVLIEGVVWNDGKFFQLEAQGPPTSSTSPSASPDTPTPPSSPAGGPAESMQVRAHLLFC</sequence>